<dbReference type="InterPro" id="IPR027417">
    <property type="entry name" value="P-loop_NTPase"/>
</dbReference>
<evidence type="ECO:0000313" key="1">
    <source>
        <dbReference type="EMBL" id="MBO8428177.1"/>
    </source>
</evidence>
<protein>
    <submittedName>
        <fullName evidence="1">Phage DNA encapsidation protein</fullName>
    </submittedName>
</protein>
<evidence type="ECO:0000313" key="2">
    <source>
        <dbReference type="Proteomes" id="UP000823613"/>
    </source>
</evidence>
<accession>A0A9D9DI76</accession>
<organism evidence="1 2">
    <name type="scientific">Candidatus Onthovivens merdipullorum</name>
    <dbReference type="NCBI Taxonomy" id="2840889"/>
    <lineage>
        <taxon>Bacteria</taxon>
        <taxon>Bacillati</taxon>
        <taxon>Bacillota</taxon>
        <taxon>Bacilli</taxon>
        <taxon>Bacillales</taxon>
        <taxon>Candidatus Onthovivens</taxon>
    </lineage>
</organism>
<dbReference type="Proteomes" id="UP000823613">
    <property type="component" value="Unassembled WGS sequence"/>
</dbReference>
<gene>
    <name evidence="1" type="ORF">IAC58_06520</name>
</gene>
<dbReference type="Pfam" id="PF05894">
    <property type="entry name" value="Podovirus_Gp16"/>
    <property type="match status" value="1"/>
</dbReference>
<dbReference type="Gene3D" id="3.40.50.300">
    <property type="entry name" value="P-loop containing nucleotide triphosphate hydrolases"/>
    <property type="match status" value="1"/>
</dbReference>
<name>A0A9D9DI76_9BACL</name>
<reference evidence="1" key="2">
    <citation type="journal article" date="2021" name="PeerJ">
        <title>Extensive microbial diversity within the chicken gut microbiome revealed by metagenomics and culture.</title>
        <authorList>
            <person name="Gilroy R."/>
            <person name="Ravi A."/>
            <person name="Getino M."/>
            <person name="Pursley I."/>
            <person name="Horton D.L."/>
            <person name="Alikhan N.F."/>
            <person name="Baker D."/>
            <person name="Gharbi K."/>
            <person name="Hall N."/>
            <person name="Watson M."/>
            <person name="Adriaenssens E.M."/>
            <person name="Foster-Nyarko E."/>
            <person name="Jarju S."/>
            <person name="Secka A."/>
            <person name="Antonio M."/>
            <person name="Oren A."/>
            <person name="Chaudhuri R.R."/>
            <person name="La Ragione R."/>
            <person name="Hildebrand F."/>
            <person name="Pallen M.J."/>
        </authorList>
    </citation>
    <scope>NUCLEOTIDE SEQUENCE</scope>
    <source>
        <strain evidence="1">11159</strain>
    </source>
</reference>
<reference evidence="1" key="1">
    <citation type="submission" date="2020-10" db="EMBL/GenBank/DDBJ databases">
        <authorList>
            <person name="Gilroy R."/>
        </authorList>
    </citation>
    <scope>NUCLEOTIDE SEQUENCE</scope>
    <source>
        <strain evidence="1">11159</strain>
    </source>
</reference>
<comment type="caution">
    <text evidence="1">The sequence shown here is derived from an EMBL/GenBank/DDBJ whole genome shotgun (WGS) entry which is preliminary data.</text>
</comment>
<sequence length="362" mass="42781">MAKQEYYTLTEIKKCKAKYNLIIGERSNGKTTAVLGEILKVHCESNYQECGFYLRRFQEDLKNAVQLTRNLVSLKWVEKYSHGEYNSIRYYRGEWNLVKIDTKTNEILKVNTNPMMYSGSINENERLKSRAFPNCTIICFDEFLTRGYYLPEEFILFQNVISTIVRERDNLTIYMLGNTVNKYCPYFAEMGLNNVKNQKQDTIDIYEYGKSELKVAVEYCKGIAKKSDVYFAFDNPRLAMITKGSWEIDIYPHLPLKYTKKDKVFSAYLEFNGENFEIELILLDDNYFLYIHRKTTEIKEDTYPVYTNKVNPKYNYSSNIFKYKNKAEQLITSLITQDKVFYQDNEVGEIIRNFLITQKKGI</sequence>
<dbReference type="InterPro" id="IPR008784">
    <property type="entry name" value="Podovirus_Gp16"/>
</dbReference>
<proteinExistence type="predicted"/>
<dbReference type="EMBL" id="JADIMY010000124">
    <property type="protein sequence ID" value="MBO8428177.1"/>
    <property type="molecule type" value="Genomic_DNA"/>
</dbReference>
<dbReference type="AlphaFoldDB" id="A0A9D9DI76"/>